<dbReference type="AlphaFoldDB" id="A0A8J6XIE6"/>
<dbReference type="RefSeq" id="WP_190836465.1">
    <property type="nucleotide sequence ID" value="NZ_CAWPPI010000110.1"/>
</dbReference>
<evidence type="ECO:0000259" key="1">
    <source>
        <dbReference type="PROSITE" id="PS51186"/>
    </source>
</evidence>
<dbReference type="InterPro" id="IPR016181">
    <property type="entry name" value="Acyl_CoA_acyltransferase"/>
</dbReference>
<feature type="domain" description="N-acetyltransferase" evidence="1">
    <location>
        <begin position="11"/>
        <end position="169"/>
    </location>
</feature>
<dbReference type="SUPFAM" id="SSF55729">
    <property type="entry name" value="Acyl-CoA N-acyltransferases (Nat)"/>
    <property type="match status" value="1"/>
</dbReference>
<dbReference type="GO" id="GO:0016747">
    <property type="term" value="F:acyltransferase activity, transferring groups other than amino-acyl groups"/>
    <property type="evidence" value="ECO:0007669"/>
    <property type="project" value="InterPro"/>
</dbReference>
<dbReference type="PROSITE" id="PS51186">
    <property type="entry name" value="GNAT"/>
    <property type="match status" value="1"/>
</dbReference>
<keyword evidence="3" id="KW-1185">Reference proteome</keyword>
<reference evidence="2" key="1">
    <citation type="submission" date="2020-09" db="EMBL/GenBank/DDBJ databases">
        <title>Iningainema tapete sp. nov. (Scytonemataceae, Cyanobacteria) from greenhouses in central Florida (USA) produces two types of nodularin with biosynthetic potential for microcystin-LR and anabaenopeptins.</title>
        <authorList>
            <person name="Berthold D.E."/>
            <person name="Lefler F.W."/>
            <person name="Huang I.-S."/>
            <person name="Abdulla H."/>
            <person name="Zimba P.V."/>
            <person name="Laughinghouse H.D. IV."/>
        </authorList>
    </citation>
    <scope>NUCLEOTIDE SEQUENCE</scope>
    <source>
        <strain evidence="2">BLCCT55</strain>
    </source>
</reference>
<sequence length="188" mass="21958">MNSIVIETERIFLREWFKEDFHYFKPIATNPKVMKYIGTGEIWSDERIQGFIDKNITLYKQYGFCMWALIYKETQNFIGFCGLSPLNPHEVEIGWWLSPEYWGNGLATEAAFAVMSYGFEHLNLPRIVSIAQPPNQRSIRVMEKLGMHFEKMSTDYHGIEVVYYALDIEKAMGKTLVSDPHQLDDTEL</sequence>
<comment type="caution">
    <text evidence="2">The sequence shown here is derived from an EMBL/GenBank/DDBJ whole genome shotgun (WGS) entry which is preliminary data.</text>
</comment>
<dbReference type="PANTHER" id="PTHR43792:SF1">
    <property type="entry name" value="N-ACETYLTRANSFERASE DOMAIN-CONTAINING PROTEIN"/>
    <property type="match status" value="1"/>
</dbReference>
<dbReference type="PANTHER" id="PTHR43792">
    <property type="entry name" value="GNAT FAMILY, PUTATIVE (AFU_ORTHOLOGUE AFUA_3G00765)-RELATED-RELATED"/>
    <property type="match status" value="1"/>
</dbReference>
<organism evidence="2 3">
    <name type="scientific">Iningainema tapete BLCC-T55</name>
    <dbReference type="NCBI Taxonomy" id="2748662"/>
    <lineage>
        <taxon>Bacteria</taxon>
        <taxon>Bacillati</taxon>
        <taxon>Cyanobacteriota</taxon>
        <taxon>Cyanophyceae</taxon>
        <taxon>Nostocales</taxon>
        <taxon>Scytonemataceae</taxon>
        <taxon>Iningainema tapete</taxon>
    </lineage>
</organism>
<proteinExistence type="predicted"/>
<dbReference type="EMBL" id="JACXAE010000110">
    <property type="protein sequence ID" value="MBD2777395.1"/>
    <property type="molecule type" value="Genomic_DNA"/>
</dbReference>
<dbReference type="Pfam" id="PF13302">
    <property type="entry name" value="Acetyltransf_3"/>
    <property type="match status" value="1"/>
</dbReference>
<evidence type="ECO:0000313" key="3">
    <source>
        <dbReference type="Proteomes" id="UP000629098"/>
    </source>
</evidence>
<gene>
    <name evidence="2" type="ORF">ICL16_36445</name>
</gene>
<dbReference type="Proteomes" id="UP000629098">
    <property type="component" value="Unassembled WGS sequence"/>
</dbReference>
<name>A0A8J6XIE6_9CYAN</name>
<dbReference type="Gene3D" id="3.40.630.30">
    <property type="match status" value="1"/>
</dbReference>
<evidence type="ECO:0000313" key="2">
    <source>
        <dbReference type="EMBL" id="MBD2777395.1"/>
    </source>
</evidence>
<protein>
    <submittedName>
        <fullName evidence="2">GNAT family N-acetyltransferase</fullName>
    </submittedName>
</protein>
<dbReference type="InterPro" id="IPR051531">
    <property type="entry name" value="N-acetyltransferase"/>
</dbReference>
<accession>A0A8J6XIE6</accession>
<dbReference type="InterPro" id="IPR000182">
    <property type="entry name" value="GNAT_dom"/>
</dbReference>